<accession>A0A927C3D1</accession>
<comment type="function">
    <text evidence="2 20">Cell wall formation.</text>
</comment>
<evidence type="ECO:0000256" key="17">
    <source>
        <dbReference type="ARBA" id="ARBA00023316"/>
    </source>
</evidence>
<evidence type="ECO:0000256" key="14">
    <source>
        <dbReference type="ARBA" id="ARBA00022984"/>
    </source>
</evidence>
<keyword evidence="13 20" id="KW-0133">Cell shape</keyword>
<keyword evidence="10 20" id="KW-0285">Flavoprotein</keyword>
<dbReference type="GO" id="GO:0008360">
    <property type="term" value="P:regulation of cell shape"/>
    <property type="evidence" value="ECO:0007669"/>
    <property type="project" value="UniProtKB-KW"/>
</dbReference>
<organism evidence="22 23">
    <name type="scientific">Spongiibacter pelagi</name>
    <dbReference type="NCBI Taxonomy" id="2760804"/>
    <lineage>
        <taxon>Bacteria</taxon>
        <taxon>Pseudomonadati</taxon>
        <taxon>Pseudomonadota</taxon>
        <taxon>Gammaproteobacteria</taxon>
        <taxon>Cellvibrionales</taxon>
        <taxon>Spongiibacteraceae</taxon>
        <taxon>Spongiibacter</taxon>
    </lineage>
</organism>
<dbReference type="InterPro" id="IPR016169">
    <property type="entry name" value="FAD-bd_PCMH_sub2"/>
</dbReference>
<evidence type="ECO:0000259" key="21">
    <source>
        <dbReference type="PROSITE" id="PS51387"/>
    </source>
</evidence>
<dbReference type="InterPro" id="IPR003170">
    <property type="entry name" value="MurB"/>
</dbReference>
<keyword evidence="8 20" id="KW-0963">Cytoplasm</keyword>
<evidence type="ECO:0000313" key="23">
    <source>
        <dbReference type="Proteomes" id="UP000610558"/>
    </source>
</evidence>
<dbReference type="Gene3D" id="3.30.465.10">
    <property type="match status" value="1"/>
</dbReference>
<dbReference type="GO" id="GO:0071555">
    <property type="term" value="P:cell wall organization"/>
    <property type="evidence" value="ECO:0007669"/>
    <property type="project" value="UniProtKB-KW"/>
</dbReference>
<evidence type="ECO:0000256" key="3">
    <source>
        <dbReference type="ARBA" id="ARBA00004496"/>
    </source>
</evidence>
<evidence type="ECO:0000256" key="9">
    <source>
        <dbReference type="ARBA" id="ARBA00022618"/>
    </source>
</evidence>
<dbReference type="GO" id="GO:0071949">
    <property type="term" value="F:FAD binding"/>
    <property type="evidence" value="ECO:0007669"/>
    <property type="project" value="InterPro"/>
</dbReference>
<dbReference type="GO" id="GO:0009252">
    <property type="term" value="P:peptidoglycan biosynthetic process"/>
    <property type="evidence" value="ECO:0007669"/>
    <property type="project" value="UniProtKB-UniRule"/>
</dbReference>
<evidence type="ECO:0000256" key="13">
    <source>
        <dbReference type="ARBA" id="ARBA00022960"/>
    </source>
</evidence>
<feature type="active site" evidence="20">
    <location>
        <position position="336"/>
    </location>
</feature>
<keyword evidence="15 20" id="KW-0560">Oxidoreductase</keyword>
<dbReference type="Gene3D" id="3.90.78.10">
    <property type="entry name" value="UDP-N-acetylenolpyruvoylglucosamine reductase, C-terminal domain"/>
    <property type="match status" value="1"/>
</dbReference>
<feature type="active site" evidence="20">
    <location>
        <position position="164"/>
    </location>
</feature>
<dbReference type="PANTHER" id="PTHR21071:SF4">
    <property type="entry name" value="UDP-N-ACETYLENOLPYRUVOYLGLUCOSAMINE REDUCTASE"/>
    <property type="match status" value="1"/>
</dbReference>
<keyword evidence="23" id="KW-1185">Reference proteome</keyword>
<feature type="active site" description="Proton donor" evidence="20">
    <location>
        <position position="236"/>
    </location>
</feature>
<keyword evidence="16 20" id="KW-0131">Cell cycle</keyword>
<dbReference type="SUPFAM" id="SSF56194">
    <property type="entry name" value="Uridine diphospho-N-Acetylenolpyruvylglucosamine reductase, MurB, C-terminal domain"/>
    <property type="match status" value="1"/>
</dbReference>
<dbReference type="InterPro" id="IPR016167">
    <property type="entry name" value="FAD-bd_PCMH_sub1"/>
</dbReference>
<comment type="similarity">
    <text evidence="5 20">Belongs to the MurB family.</text>
</comment>
<keyword evidence="9 20" id="KW-0132">Cell division</keyword>
<comment type="caution">
    <text evidence="22">The sequence shown here is derived from an EMBL/GenBank/DDBJ whole genome shotgun (WGS) entry which is preliminary data.</text>
</comment>
<dbReference type="InterPro" id="IPR016166">
    <property type="entry name" value="FAD-bd_PCMH"/>
</dbReference>
<dbReference type="EC" id="1.3.1.98" evidence="6 20"/>
<dbReference type="EMBL" id="JACXLD010000004">
    <property type="protein sequence ID" value="MBD2859077.1"/>
    <property type="molecule type" value="Genomic_DNA"/>
</dbReference>
<dbReference type="InterPro" id="IPR036318">
    <property type="entry name" value="FAD-bd_PCMH-like_sf"/>
</dbReference>
<dbReference type="NCBIfam" id="NF000755">
    <property type="entry name" value="PRK00046.1"/>
    <property type="match status" value="1"/>
</dbReference>
<evidence type="ECO:0000313" key="22">
    <source>
        <dbReference type="EMBL" id="MBD2859077.1"/>
    </source>
</evidence>
<evidence type="ECO:0000256" key="10">
    <source>
        <dbReference type="ARBA" id="ARBA00022630"/>
    </source>
</evidence>
<gene>
    <name evidence="20 22" type="primary">murB</name>
    <name evidence="22" type="ORF">IB286_08635</name>
</gene>
<comment type="catalytic activity">
    <reaction evidence="19 20">
        <text>UDP-N-acetyl-alpha-D-muramate + NADP(+) = UDP-N-acetyl-3-O-(1-carboxyvinyl)-alpha-D-glucosamine + NADPH + H(+)</text>
        <dbReference type="Rhea" id="RHEA:12248"/>
        <dbReference type="ChEBI" id="CHEBI:15378"/>
        <dbReference type="ChEBI" id="CHEBI:57783"/>
        <dbReference type="ChEBI" id="CHEBI:58349"/>
        <dbReference type="ChEBI" id="CHEBI:68483"/>
        <dbReference type="ChEBI" id="CHEBI:70757"/>
        <dbReference type="EC" id="1.3.1.98"/>
    </reaction>
</comment>
<evidence type="ECO:0000256" key="8">
    <source>
        <dbReference type="ARBA" id="ARBA00022490"/>
    </source>
</evidence>
<protein>
    <recommendedName>
        <fullName evidence="7 20">UDP-N-acetylenolpyruvoylglucosamine reductase</fullName>
        <ecNumber evidence="6 20">1.3.1.98</ecNumber>
    </recommendedName>
    <alternativeName>
        <fullName evidence="18 20">UDP-N-acetylmuramate dehydrogenase</fullName>
    </alternativeName>
</protein>
<evidence type="ECO:0000256" key="6">
    <source>
        <dbReference type="ARBA" id="ARBA00012518"/>
    </source>
</evidence>
<keyword evidence="14 20" id="KW-0573">Peptidoglycan synthesis</keyword>
<evidence type="ECO:0000256" key="2">
    <source>
        <dbReference type="ARBA" id="ARBA00003921"/>
    </source>
</evidence>
<dbReference type="InterPro" id="IPR036635">
    <property type="entry name" value="MurB_C_sf"/>
</dbReference>
<evidence type="ECO:0000256" key="20">
    <source>
        <dbReference type="HAMAP-Rule" id="MF_00037"/>
    </source>
</evidence>
<keyword evidence="17 20" id="KW-0961">Cell wall biogenesis/degradation</keyword>
<dbReference type="PANTHER" id="PTHR21071">
    <property type="entry name" value="UDP-N-ACETYLENOLPYRUVOYLGLUCOSAMINE REDUCTASE"/>
    <property type="match status" value="1"/>
</dbReference>
<evidence type="ECO:0000256" key="16">
    <source>
        <dbReference type="ARBA" id="ARBA00023306"/>
    </source>
</evidence>
<keyword evidence="12 20" id="KW-0521">NADP</keyword>
<reference evidence="22" key="1">
    <citation type="submission" date="2020-09" db="EMBL/GenBank/DDBJ databases">
        <authorList>
            <person name="Yoon J.-W."/>
        </authorList>
    </citation>
    <scope>NUCLEOTIDE SEQUENCE</scope>
    <source>
        <strain evidence="22">KMU-158</strain>
    </source>
</reference>
<dbReference type="GO" id="GO:0008762">
    <property type="term" value="F:UDP-N-acetylmuramate dehydrogenase activity"/>
    <property type="evidence" value="ECO:0007669"/>
    <property type="project" value="UniProtKB-UniRule"/>
</dbReference>
<evidence type="ECO:0000256" key="15">
    <source>
        <dbReference type="ARBA" id="ARBA00023002"/>
    </source>
</evidence>
<dbReference type="PROSITE" id="PS51387">
    <property type="entry name" value="FAD_PCMH"/>
    <property type="match status" value="1"/>
</dbReference>
<evidence type="ECO:0000256" key="5">
    <source>
        <dbReference type="ARBA" id="ARBA00010485"/>
    </source>
</evidence>
<dbReference type="GO" id="GO:0005829">
    <property type="term" value="C:cytosol"/>
    <property type="evidence" value="ECO:0007669"/>
    <property type="project" value="TreeGrafter"/>
</dbReference>
<sequence length="340" mass="37084">MPEIREQVDLQPFNTLSLPVWADYFCTVHDTAELKAALGFVNEKQLPVCLLGGGSNSVFKGDFPGLVIQIALKGITCEEQGTRRLVSVAAGENWDHFVRHCLHSGWYGIENLIAIPGSVGAAPIQNIGAYGVELSACLHSVTGVHIDSLQEQTLSAAECELGYRDSVFKNRLRDKFVITEISLELSSDAQAQLQYPALKEALPDHYPPTPELVAQTVEVVRASKLPDPATEPNAGSFFKNPIIDVEQAEQLLKQFPDLPHWPIAEGKVSGKVKLAAAWLVQHCGWKGRRMGPVGVHPKQAIVLVNYEGGSAAELLALATAIQQEVFNTFSVSLDIEPRVY</sequence>
<dbReference type="InterPro" id="IPR011601">
    <property type="entry name" value="MurB_C"/>
</dbReference>
<keyword evidence="11 20" id="KW-0274">FAD</keyword>
<dbReference type="NCBIfam" id="TIGR00179">
    <property type="entry name" value="murB"/>
    <property type="match status" value="1"/>
</dbReference>
<evidence type="ECO:0000256" key="12">
    <source>
        <dbReference type="ARBA" id="ARBA00022857"/>
    </source>
</evidence>
<dbReference type="AlphaFoldDB" id="A0A927C3D1"/>
<dbReference type="Gene3D" id="3.30.43.10">
    <property type="entry name" value="Uridine Diphospho-n-acetylenolpyruvylglucosamine Reductase, domain 2"/>
    <property type="match status" value="1"/>
</dbReference>
<proteinExistence type="inferred from homology"/>
<dbReference type="Proteomes" id="UP000610558">
    <property type="component" value="Unassembled WGS sequence"/>
</dbReference>
<dbReference type="HAMAP" id="MF_00037">
    <property type="entry name" value="MurB"/>
    <property type="match status" value="1"/>
</dbReference>
<evidence type="ECO:0000256" key="18">
    <source>
        <dbReference type="ARBA" id="ARBA00031026"/>
    </source>
</evidence>
<name>A0A927C3D1_9GAMM</name>
<dbReference type="Pfam" id="PF02873">
    <property type="entry name" value="MurB_C"/>
    <property type="match status" value="1"/>
</dbReference>
<evidence type="ECO:0000256" key="4">
    <source>
        <dbReference type="ARBA" id="ARBA00004752"/>
    </source>
</evidence>
<comment type="pathway">
    <text evidence="4 20">Cell wall biogenesis; peptidoglycan biosynthesis.</text>
</comment>
<dbReference type="Pfam" id="PF01565">
    <property type="entry name" value="FAD_binding_4"/>
    <property type="match status" value="1"/>
</dbReference>
<dbReference type="GO" id="GO:0051301">
    <property type="term" value="P:cell division"/>
    <property type="evidence" value="ECO:0007669"/>
    <property type="project" value="UniProtKB-KW"/>
</dbReference>
<evidence type="ECO:0000256" key="11">
    <source>
        <dbReference type="ARBA" id="ARBA00022827"/>
    </source>
</evidence>
<dbReference type="SUPFAM" id="SSF56176">
    <property type="entry name" value="FAD-binding/transporter-associated domain-like"/>
    <property type="match status" value="1"/>
</dbReference>
<comment type="subcellular location">
    <subcellularLocation>
        <location evidence="3 20">Cytoplasm</location>
    </subcellularLocation>
</comment>
<comment type="cofactor">
    <cofactor evidence="1 20">
        <name>FAD</name>
        <dbReference type="ChEBI" id="CHEBI:57692"/>
    </cofactor>
</comment>
<dbReference type="InterPro" id="IPR006094">
    <property type="entry name" value="Oxid_FAD_bind_N"/>
</dbReference>
<evidence type="ECO:0000256" key="19">
    <source>
        <dbReference type="ARBA" id="ARBA00048914"/>
    </source>
</evidence>
<evidence type="ECO:0000256" key="7">
    <source>
        <dbReference type="ARBA" id="ARBA00015188"/>
    </source>
</evidence>
<feature type="domain" description="FAD-binding PCMH-type" evidence="21">
    <location>
        <begin position="17"/>
        <end position="188"/>
    </location>
</feature>
<evidence type="ECO:0000256" key="1">
    <source>
        <dbReference type="ARBA" id="ARBA00001974"/>
    </source>
</evidence>